<gene>
    <name evidence="2" type="ORF">POCTA_138.1.T1710007</name>
</gene>
<feature type="transmembrane region" description="Helical" evidence="1">
    <location>
        <begin position="205"/>
        <end position="223"/>
    </location>
</feature>
<name>A0A8S1YK06_PAROT</name>
<keyword evidence="1" id="KW-0812">Transmembrane</keyword>
<evidence type="ECO:0000313" key="2">
    <source>
        <dbReference type="EMBL" id="CAD8214180.1"/>
    </source>
</evidence>
<reference evidence="2" key="1">
    <citation type="submission" date="2021-01" db="EMBL/GenBank/DDBJ databases">
        <authorList>
            <consortium name="Genoscope - CEA"/>
            <person name="William W."/>
        </authorList>
    </citation>
    <scope>NUCLEOTIDE SEQUENCE</scope>
</reference>
<evidence type="ECO:0000256" key="1">
    <source>
        <dbReference type="SAM" id="Phobius"/>
    </source>
</evidence>
<sequence length="227" mass="26801">MKTPSQDKLVYYMSKKPLLNTQSLCTNFDFFSIKTVCFQNSKMKIGVLTSQVLRNSYLKVILISLNKRIQGKLLYRISEILSQFNLALTLTIHEVSILNNQILFICLFSILNPVIILRMRFFLRKSKQIQIQKDSCLYQLVSSYLCFDNTQTHHIFFQFYENKMQSKLKKIVIVFDTKSNEQCQSHFYLGRIIVYRLIARCIIKYGTQSYVLFIALSFSAQWFRKNS</sequence>
<dbReference type="Proteomes" id="UP000683925">
    <property type="component" value="Unassembled WGS sequence"/>
</dbReference>
<evidence type="ECO:0008006" key="4">
    <source>
        <dbReference type="Google" id="ProtNLM"/>
    </source>
</evidence>
<evidence type="ECO:0000313" key="3">
    <source>
        <dbReference type="Proteomes" id="UP000683925"/>
    </source>
</evidence>
<dbReference type="EMBL" id="CAJJDP010000174">
    <property type="protein sequence ID" value="CAD8214180.1"/>
    <property type="molecule type" value="Genomic_DNA"/>
</dbReference>
<feature type="transmembrane region" description="Helical" evidence="1">
    <location>
        <begin position="98"/>
        <end position="117"/>
    </location>
</feature>
<keyword evidence="1" id="KW-0472">Membrane</keyword>
<proteinExistence type="predicted"/>
<dbReference type="AlphaFoldDB" id="A0A8S1YK06"/>
<keyword evidence="3" id="KW-1185">Reference proteome</keyword>
<accession>A0A8S1YK06</accession>
<keyword evidence="1" id="KW-1133">Transmembrane helix</keyword>
<organism evidence="2 3">
    <name type="scientific">Paramecium octaurelia</name>
    <dbReference type="NCBI Taxonomy" id="43137"/>
    <lineage>
        <taxon>Eukaryota</taxon>
        <taxon>Sar</taxon>
        <taxon>Alveolata</taxon>
        <taxon>Ciliophora</taxon>
        <taxon>Intramacronucleata</taxon>
        <taxon>Oligohymenophorea</taxon>
        <taxon>Peniculida</taxon>
        <taxon>Parameciidae</taxon>
        <taxon>Paramecium</taxon>
    </lineage>
</organism>
<protein>
    <recommendedName>
        <fullName evidence="4">Transmembrane protein</fullName>
    </recommendedName>
</protein>
<comment type="caution">
    <text evidence="2">The sequence shown here is derived from an EMBL/GenBank/DDBJ whole genome shotgun (WGS) entry which is preliminary data.</text>
</comment>